<evidence type="ECO:0000313" key="4">
    <source>
        <dbReference type="EMBL" id="KAK0516446.1"/>
    </source>
</evidence>
<comment type="caution">
    <text evidence="4">The sequence shown here is derived from an EMBL/GenBank/DDBJ whole genome shotgun (WGS) entry which is preliminary data.</text>
</comment>
<dbReference type="PANTHER" id="PTHR22946">
    <property type="entry name" value="DIENELACTONE HYDROLASE DOMAIN-CONTAINING PROTEIN-RELATED"/>
    <property type="match status" value="1"/>
</dbReference>
<dbReference type="EMBL" id="JAFEKC020000002">
    <property type="protein sequence ID" value="KAK0516446.1"/>
    <property type="molecule type" value="Genomic_DNA"/>
</dbReference>
<dbReference type="InterPro" id="IPR050261">
    <property type="entry name" value="FrsA_esterase"/>
</dbReference>
<keyword evidence="1" id="KW-0378">Hydrolase</keyword>
<evidence type="ECO:0000256" key="1">
    <source>
        <dbReference type="ARBA" id="ARBA00022801"/>
    </source>
</evidence>
<organism evidence="4 5">
    <name type="scientific">Cladonia borealis</name>
    <dbReference type="NCBI Taxonomy" id="184061"/>
    <lineage>
        <taxon>Eukaryota</taxon>
        <taxon>Fungi</taxon>
        <taxon>Dikarya</taxon>
        <taxon>Ascomycota</taxon>
        <taxon>Pezizomycotina</taxon>
        <taxon>Lecanoromycetes</taxon>
        <taxon>OSLEUM clade</taxon>
        <taxon>Lecanoromycetidae</taxon>
        <taxon>Lecanorales</taxon>
        <taxon>Lecanorineae</taxon>
        <taxon>Cladoniaceae</taxon>
        <taxon>Cladonia</taxon>
    </lineage>
</organism>
<evidence type="ECO:0000313" key="5">
    <source>
        <dbReference type="Proteomes" id="UP001166286"/>
    </source>
</evidence>
<evidence type="ECO:0000256" key="2">
    <source>
        <dbReference type="ARBA" id="ARBA00038115"/>
    </source>
</evidence>
<comment type="similarity">
    <text evidence="2">Belongs to the AB hydrolase superfamily. FUS2 hydrolase family.</text>
</comment>
<feature type="domain" description="AB hydrolase-1" evidence="3">
    <location>
        <begin position="182"/>
        <end position="308"/>
    </location>
</feature>
<accession>A0AA39UEC5</accession>
<dbReference type="Gene3D" id="3.40.50.1820">
    <property type="entry name" value="alpha/beta hydrolase"/>
    <property type="match status" value="1"/>
</dbReference>
<dbReference type="InterPro" id="IPR000073">
    <property type="entry name" value="AB_hydrolase_1"/>
</dbReference>
<dbReference type="PANTHER" id="PTHR22946:SF13">
    <property type="entry name" value="ALPHA_BETA HYDROLASE PSOB"/>
    <property type="match status" value="1"/>
</dbReference>
<keyword evidence="5" id="KW-1185">Reference proteome</keyword>
<dbReference type="GO" id="GO:0016787">
    <property type="term" value="F:hydrolase activity"/>
    <property type="evidence" value="ECO:0007669"/>
    <property type="project" value="UniProtKB-KW"/>
</dbReference>
<proteinExistence type="inferred from homology"/>
<gene>
    <name evidence="4" type="ORF">JMJ35_001049</name>
</gene>
<dbReference type="Proteomes" id="UP001166286">
    <property type="component" value="Unassembled WGS sequence"/>
</dbReference>
<dbReference type="Gene3D" id="1.20.1440.110">
    <property type="entry name" value="acylaminoacyl peptidase"/>
    <property type="match status" value="1"/>
</dbReference>
<reference evidence="4" key="1">
    <citation type="submission" date="2023-03" db="EMBL/GenBank/DDBJ databases">
        <title>Complete genome of Cladonia borealis.</title>
        <authorList>
            <person name="Park H."/>
        </authorList>
    </citation>
    <scope>NUCLEOTIDE SEQUENCE</scope>
    <source>
        <strain evidence="4">ANT050790</strain>
    </source>
</reference>
<name>A0AA39UEC5_9LECA</name>
<dbReference type="AlphaFoldDB" id="A0AA39UEC5"/>
<sequence length="430" mass="48776">MARFFKSDFFNFEALRLLSFAPYGGVEVAEFMQAVGEIEDNDPESWYAAWMKAGEKAEVIADEAYQASNRVEARRAYLRAASYQRAAQFMLNGRAPWEDHRILSASETSISNYRRAIQFMDEKVFCFDIPYEHGVNLPAYLYIPQASNRLPGKTPILLNTVGGDATQEEIYFVLPVTAVKMGFAVLTFEGPGQGIVLRRDKVPMRPDWEVVISCVLDFFVKYVGEHPEHELDLDRLVLAGSSVGAYLALRGAADPRVKACVSTDPFFCMWDLLKGRMPEFLIHTFEAGGFAADDMWEYLVTVLGWMNFQTKWEFNHLRWMFGVSSASDVFRKMMEYTLATSDGNQYLRSVKCPVMVTGAAASIYAKPEISTTRIYNTLSHLKQDQKMQWIATDPAEGGLQSKIGAFGILTLRMFAWLDEIFKIDRKPVLK</sequence>
<dbReference type="SUPFAM" id="SSF53474">
    <property type="entry name" value="alpha/beta-Hydrolases"/>
    <property type="match status" value="1"/>
</dbReference>
<evidence type="ECO:0000259" key="3">
    <source>
        <dbReference type="Pfam" id="PF12697"/>
    </source>
</evidence>
<dbReference type="InterPro" id="IPR029058">
    <property type="entry name" value="AB_hydrolase_fold"/>
</dbReference>
<protein>
    <recommendedName>
        <fullName evidence="3">AB hydrolase-1 domain-containing protein</fullName>
    </recommendedName>
</protein>
<dbReference type="Pfam" id="PF12697">
    <property type="entry name" value="Abhydrolase_6"/>
    <property type="match status" value="1"/>
</dbReference>